<evidence type="ECO:0000313" key="2">
    <source>
        <dbReference type="Proteomes" id="UP000532373"/>
    </source>
</evidence>
<organism evidence="1 2">
    <name type="scientific">Aminobacter carboxidus</name>
    <dbReference type="NCBI Taxonomy" id="376165"/>
    <lineage>
        <taxon>Bacteria</taxon>
        <taxon>Pseudomonadati</taxon>
        <taxon>Pseudomonadota</taxon>
        <taxon>Alphaproteobacteria</taxon>
        <taxon>Hyphomicrobiales</taxon>
        <taxon>Phyllobacteriaceae</taxon>
        <taxon>Aminobacter</taxon>
    </lineage>
</organism>
<dbReference type="Proteomes" id="UP000532373">
    <property type="component" value="Unassembled WGS sequence"/>
</dbReference>
<dbReference type="PANTHER" id="PTHR41247:SF1">
    <property type="entry name" value="HTH-TYPE TRANSCRIPTIONAL REPRESSOR YCNK"/>
    <property type="match status" value="1"/>
</dbReference>
<dbReference type="AlphaFoldDB" id="A0A8E1WA84"/>
<comment type="caution">
    <text evidence="1">The sequence shown here is derived from an EMBL/GenBank/DDBJ whole genome shotgun (WGS) entry which is preliminary data.</text>
</comment>
<accession>A0A8E1WA84</accession>
<dbReference type="PANTHER" id="PTHR41247">
    <property type="entry name" value="HTH-TYPE TRANSCRIPTIONAL REPRESSOR YCNK"/>
    <property type="match status" value="1"/>
</dbReference>
<dbReference type="SUPFAM" id="SSF160387">
    <property type="entry name" value="NosL/MerB-like"/>
    <property type="match status" value="1"/>
</dbReference>
<dbReference type="Gene3D" id="3.30.70.2060">
    <property type="match status" value="1"/>
</dbReference>
<dbReference type="InterPro" id="IPR008719">
    <property type="entry name" value="N2O_reductase_NosL"/>
</dbReference>
<gene>
    <name evidence="1" type="ORF">HNQ96_000803</name>
</gene>
<dbReference type="EMBL" id="JACHGI010000001">
    <property type="protein sequence ID" value="MBB6464956.1"/>
    <property type="molecule type" value="Genomic_DNA"/>
</dbReference>
<sequence length="188" mass="20172">MDDHPLGDGHGRFFKERTMRLAAVASMFAAVLFLAGCRAEEEAGTPQPFALTESAIGHYCGMNVLEHPGPKGQIVLGRVAEPIWFSSARDAVAFTMLPEEPKNVAAIFVSDMAAAPTWEEPGPENWIDARKAFFVIRSSKRGGMGAEETIPFSSETAARVFVSMHGGEVVDFAGIPPEYVLGKSQTGG</sequence>
<protein>
    <submittedName>
        <fullName evidence="1">Copper chaperone NosL</fullName>
    </submittedName>
</protein>
<evidence type="ECO:0000313" key="1">
    <source>
        <dbReference type="EMBL" id="MBB6464956.1"/>
    </source>
</evidence>
<proteinExistence type="predicted"/>
<reference evidence="1 2" key="1">
    <citation type="submission" date="2020-08" db="EMBL/GenBank/DDBJ databases">
        <title>Genomic Encyclopedia of Type Strains, Phase IV (KMG-IV): sequencing the most valuable type-strain genomes for metagenomic binning, comparative biology and taxonomic classification.</title>
        <authorList>
            <person name="Goeker M."/>
        </authorList>
    </citation>
    <scope>NUCLEOTIDE SEQUENCE [LARGE SCALE GENOMIC DNA]</scope>
    <source>
        <strain evidence="1 2">DSM 17454</strain>
    </source>
</reference>
<name>A0A8E1WA84_9HYPH</name>
<dbReference type="Pfam" id="PF05573">
    <property type="entry name" value="NosL"/>
    <property type="match status" value="1"/>
</dbReference>
<dbReference type="Gene3D" id="3.30.70.2050">
    <property type="match status" value="1"/>
</dbReference>